<accession>A0A1M4U8L1</accession>
<evidence type="ECO:0000313" key="1">
    <source>
        <dbReference type="EMBL" id="SHE52893.1"/>
    </source>
</evidence>
<gene>
    <name evidence="1" type="ORF">SAMN02746064_00676</name>
</gene>
<dbReference type="PIRSF" id="PIRSF016897">
    <property type="entry name" value="GlpP"/>
    <property type="match status" value="1"/>
</dbReference>
<proteinExistence type="predicted"/>
<dbReference type="EMBL" id="FQTU01000003">
    <property type="protein sequence ID" value="SHE52893.1"/>
    <property type="molecule type" value="Genomic_DNA"/>
</dbReference>
<dbReference type="Gene3D" id="3.20.20.70">
    <property type="entry name" value="Aldolase class I"/>
    <property type="match status" value="1"/>
</dbReference>
<keyword evidence="2" id="KW-1185">Reference proteome</keyword>
<dbReference type="SUPFAM" id="SSF110391">
    <property type="entry name" value="GlpP-like"/>
    <property type="match status" value="1"/>
</dbReference>
<dbReference type="PANTHER" id="PTHR35787:SF1">
    <property type="entry name" value="GLYCEROL UPTAKE OPERON ANTITERMINATOR REGULATORY PROTEIN"/>
    <property type="match status" value="1"/>
</dbReference>
<reference evidence="1 2" key="1">
    <citation type="submission" date="2016-11" db="EMBL/GenBank/DDBJ databases">
        <authorList>
            <person name="Jaros S."/>
            <person name="Januszkiewicz K."/>
            <person name="Wedrychowicz H."/>
        </authorList>
    </citation>
    <scope>NUCLEOTIDE SEQUENCE [LARGE SCALE GENOMIC DNA]</scope>
    <source>
        <strain evidence="1 2">DSM 14828</strain>
    </source>
</reference>
<dbReference type="GO" id="GO:0006071">
    <property type="term" value="P:glycerol metabolic process"/>
    <property type="evidence" value="ECO:0007669"/>
    <property type="project" value="InterPro"/>
</dbReference>
<dbReference type="InterPro" id="IPR006699">
    <property type="entry name" value="GlpP"/>
</dbReference>
<dbReference type="OrthoDB" id="9799580at2"/>
<dbReference type="PANTHER" id="PTHR35787">
    <property type="entry name" value="GLYCEROL UPTAKE OPERON ANTITERMINATOR REGULATORY PROTEIN"/>
    <property type="match status" value="1"/>
</dbReference>
<dbReference type="Proteomes" id="UP000184251">
    <property type="component" value="Unassembled WGS sequence"/>
</dbReference>
<sequence>MITKRKLWEILKTNPIIAAVKDEQGLSKALASDNKIVFVLYADILNLDEIIERILKSGKIPFVHIDMVTGLATNPMSIKYILKNHGKNCGVITTKGNLVKEAVDVGITVIQRLFVIDSLSIENNVKSIKRMKPDAIEIMPGVIPKVIKKIQNEVPNTPIIAGGLIETEEEVIDILNHGGMAISTTRENLWKVKRK</sequence>
<dbReference type="RefSeq" id="WP_073269674.1">
    <property type="nucleotide sequence ID" value="NZ_FQTU01000003.1"/>
</dbReference>
<dbReference type="AlphaFoldDB" id="A0A1M4U8L1"/>
<protein>
    <submittedName>
        <fullName evidence="1">Glycerol uptake operon antiterminator</fullName>
    </submittedName>
</protein>
<dbReference type="InterPro" id="IPR013785">
    <property type="entry name" value="Aldolase_TIM"/>
</dbReference>
<name>A0A1M4U8L1_9FIRM</name>
<dbReference type="GO" id="GO:0006355">
    <property type="term" value="P:regulation of DNA-templated transcription"/>
    <property type="evidence" value="ECO:0007669"/>
    <property type="project" value="InterPro"/>
</dbReference>
<dbReference type="STRING" id="1120975.SAMN02746064_00676"/>
<evidence type="ECO:0000313" key="2">
    <source>
        <dbReference type="Proteomes" id="UP000184251"/>
    </source>
</evidence>
<organism evidence="1 2">
    <name type="scientific">Alkalibacter saccharofermentans DSM 14828</name>
    <dbReference type="NCBI Taxonomy" id="1120975"/>
    <lineage>
        <taxon>Bacteria</taxon>
        <taxon>Bacillati</taxon>
        <taxon>Bacillota</taxon>
        <taxon>Clostridia</taxon>
        <taxon>Eubacteriales</taxon>
        <taxon>Eubacteriaceae</taxon>
        <taxon>Alkalibacter</taxon>
    </lineage>
</organism>
<dbReference type="Pfam" id="PF04309">
    <property type="entry name" value="G3P_antiterm"/>
    <property type="match status" value="1"/>
</dbReference>